<dbReference type="GO" id="GO:0005737">
    <property type="term" value="C:cytoplasm"/>
    <property type="evidence" value="ECO:0007669"/>
    <property type="project" value="TreeGrafter"/>
</dbReference>
<evidence type="ECO:0000256" key="4">
    <source>
        <dbReference type="ARBA" id="ARBA00022630"/>
    </source>
</evidence>
<dbReference type="InterPro" id="IPR036922">
    <property type="entry name" value="Rieske_2Fe-2S_sf"/>
</dbReference>
<evidence type="ECO:0000256" key="17">
    <source>
        <dbReference type="ARBA" id="ARBA00062721"/>
    </source>
</evidence>
<keyword evidence="7" id="KW-0274">FAD</keyword>
<keyword evidence="5" id="KW-0001">2Fe-2S</keyword>
<dbReference type="PROSITE" id="PS51296">
    <property type="entry name" value="RIESKE"/>
    <property type="match status" value="1"/>
</dbReference>
<evidence type="ECO:0000256" key="10">
    <source>
        <dbReference type="ARBA" id="ARBA00023014"/>
    </source>
</evidence>
<dbReference type="InterPro" id="IPR016156">
    <property type="entry name" value="FAD/NAD-linked_Rdtase_dimer_sf"/>
</dbReference>
<evidence type="ECO:0000256" key="2">
    <source>
        <dbReference type="ARBA" id="ARBA00004123"/>
    </source>
</evidence>
<comment type="function">
    <text evidence="16">The TFIID basal transcription factor complex plays a major role in the initiation of RNA polymerase II (Pol II)-dependent transcription. TFIID recognizes and binds promoters via its subunit TBP, a TATA-box-binding protein, and promotes assembly of the pre-initiation complex (PIC). The TFIID complex consists of TBP and TBP-associated factors (TAFs), including TAF1, TAF2, TAF3, TAF4, TAF5, TAF6, TAF7, TAF8, TAF9, TAF10, TAF11, TAF12 and TAF13. TAF13, together with TAF11 and TBP, play key roles during promoter binding by the TFIID and TFIIA transcription factor complexes.</text>
</comment>
<dbReference type="GO" id="GO:0046982">
    <property type="term" value="F:protein heterodimerization activity"/>
    <property type="evidence" value="ECO:0007669"/>
    <property type="project" value="InterPro"/>
</dbReference>
<dbReference type="InterPro" id="IPR036188">
    <property type="entry name" value="FAD/NAD-bd_sf"/>
</dbReference>
<evidence type="ECO:0000256" key="8">
    <source>
        <dbReference type="ARBA" id="ARBA00023002"/>
    </source>
</evidence>
<dbReference type="InterPro" id="IPR003195">
    <property type="entry name" value="TFIID_TAF13"/>
</dbReference>
<keyword evidence="6" id="KW-0479">Metal-binding</keyword>
<dbReference type="Pfam" id="PF14759">
    <property type="entry name" value="Reductase_C"/>
    <property type="match status" value="1"/>
</dbReference>
<keyword evidence="21" id="KW-1185">Reference proteome</keyword>
<dbReference type="PANTHER" id="PTHR43557:SF2">
    <property type="entry name" value="RIESKE DOMAIN-CONTAINING PROTEIN-RELATED"/>
    <property type="match status" value="1"/>
</dbReference>
<name>A0A7R9A0L9_9CRUS</name>
<evidence type="ECO:0000256" key="1">
    <source>
        <dbReference type="ARBA" id="ARBA00001974"/>
    </source>
</evidence>
<evidence type="ECO:0000256" key="6">
    <source>
        <dbReference type="ARBA" id="ARBA00022723"/>
    </source>
</evidence>
<evidence type="ECO:0000256" key="12">
    <source>
        <dbReference type="ARBA" id="ARBA00023163"/>
    </source>
</evidence>
<dbReference type="CDD" id="cd07978">
    <property type="entry name" value="HFD_TAF13"/>
    <property type="match status" value="1"/>
</dbReference>
<dbReference type="SUPFAM" id="SSF50022">
    <property type="entry name" value="ISP domain"/>
    <property type="match status" value="1"/>
</dbReference>
<dbReference type="Gene3D" id="2.102.10.10">
    <property type="entry name" value="Rieske [2Fe-2S] iron-sulphur domain"/>
    <property type="match status" value="1"/>
</dbReference>
<dbReference type="AlphaFoldDB" id="A0A7R9A0L9"/>
<dbReference type="Gene3D" id="3.30.390.30">
    <property type="match status" value="1"/>
</dbReference>
<comment type="similarity">
    <text evidence="3">Belongs to the FAD-dependent oxidoreductase family.</text>
</comment>
<evidence type="ECO:0000256" key="16">
    <source>
        <dbReference type="ARBA" id="ARBA00056273"/>
    </source>
</evidence>
<dbReference type="SUPFAM" id="SSF47113">
    <property type="entry name" value="Histone-fold"/>
    <property type="match status" value="1"/>
</dbReference>
<dbReference type="InterPro" id="IPR028202">
    <property type="entry name" value="Reductase_C"/>
</dbReference>
<accession>A0A7R9A0L9</accession>
<comment type="cofactor">
    <cofactor evidence="1">
        <name>FAD</name>
        <dbReference type="ChEBI" id="CHEBI:57692"/>
    </cofactor>
</comment>
<dbReference type="Pfam" id="PF02269">
    <property type="entry name" value="TFIID-18kDa"/>
    <property type="match status" value="1"/>
</dbReference>
<evidence type="ECO:0000313" key="21">
    <source>
        <dbReference type="Proteomes" id="UP000677054"/>
    </source>
</evidence>
<reference evidence="20" key="1">
    <citation type="submission" date="2020-11" db="EMBL/GenBank/DDBJ databases">
        <authorList>
            <person name="Tran Van P."/>
        </authorList>
    </citation>
    <scope>NUCLEOTIDE SEQUENCE</scope>
</reference>
<keyword evidence="9" id="KW-0408">Iron</keyword>
<dbReference type="Pfam" id="PF07992">
    <property type="entry name" value="Pyr_redox_2"/>
    <property type="match status" value="1"/>
</dbReference>
<evidence type="ECO:0000256" key="18">
    <source>
        <dbReference type="ARBA" id="ARBA00082869"/>
    </source>
</evidence>
<dbReference type="PRINTS" id="PR00368">
    <property type="entry name" value="FADPNR"/>
</dbReference>
<protein>
    <recommendedName>
        <fullName evidence="15">Transcription initiation factor TFIID subunit 13</fullName>
    </recommendedName>
    <alternativeName>
        <fullName evidence="18">Transcription initiation factor TFIID 18 kDa subunit</fullName>
    </alternativeName>
</protein>
<evidence type="ECO:0000256" key="5">
    <source>
        <dbReference type="ARBA" id="ARBA00022714"/>
    </source>
</evidence>
<evidence type="ECO:0000313" key="20">
    <source>
        <dbReference type="EMBL" id="CAD7243766.1"/>
    </source>
</evidence>
<dbReference type="GO" id="GO:0051537">
    <property type="term" value="F:2 iron, 2 sulfur cluster binding"/>
    <property type="evidence" value="ECO:0007669"/>
    <property type="project" value="UniProtKB-KW"/>
</dbReference>
<dbReference type="SUPFAM" id="SSF51905">
    <property type="entry name" value="FAD/NAD(P)-binding domain"/>
    <property type="match status" value="1"/>
</dbReference>
<dbReference type="GO" id="GO:0046872">
    <property type="term" value="F:metal ion binding"/>
    <property type="evidence" value="ECO:0007669"/>
    <property type="project" value="UniProtKB-KW"/>
</dbReference>
<organism evidence="20">
    <name type="scientific">Darwinula stevensoni</name>
    <dbReference type="NCBI Taxonomy" id="69355"/>
    <lineage>
        <taxon>Eukaryota</taxon>
        <taxon>Metazoa</taxon>
        <taxon>Ecdysozoa</taxon>
        <taxon>Arthropoda</taxon>
        <taxon>Crustacea</taxon>
        <taxon>Oligostraca</taxon>
        <taxon>Ostracoda</taxon>
        <taxon>Podocopa</taxon>
        <taxon>Podocopida</taxon>
        <taxon>Darwinulocopina</taxon>
        <taxon>Darwinuloidea</taxon>
        <taxon>Darwinulidae</taxon>
        <taxon>Darwinula</taxon>
    </lineage>
</organism>
<evidence type="ECO:0000256" key="14">
    <source>
        <dbReference type="ARBA" id="ARBA00038392"/>
    </source>
</evidence>
<keyword evidence="13" id="KW-0539">Nucleus</keyword>
<dbReference type="GO" id="GO:0006366">
    <property type="term" value="P:transcription by RNA polymerase II"/>
    <property type="evidence" value="ECO:0007669"/>
    <property type="project" value="InterPro"/>
</dbReference>
<evidence type="ECO:0000256" key="11">
    <source>
        <dbReference type="ARBA" id="ARBA00023015"/>
    </source>
</evidence>
<dbReference type="FunFam" id="1.10.20.10:FF:000028">
    <property type="entry name" value="Transcription initiation factor TFIID subunit 13"/>
    <property type="match status" value="1"/>
</dbReference>
<dbReference type="Proteomes" id="UP000677054">
    <property type="component" value="Unassembled WGS sequence"/>
</dbReference>
<dbReference type="InterPro" id="IPR017941">
    <property type="entry name" value="Rieske_2Fe-2S"/>
</dbReference>
<dbReference type="InterPro" id="IPR009072">
    <property type="entry name" value="Histone-fold"/>
</dbReference>
<dbReference type="GO" id="GO:0016651">
    <property type="term" value="F:oxidoreductase activity, acting on NAD(P)H"/>
    <property type="evidence" value="ECO:0007669"/>
    <property type="project" value="TreeGrafter"/>
</dbReference>
<dbReference type="InterPro" id="IPR023753">
    <property type="entry name" value="FAD/NAD-binding_dom"/>
</dbReference>
<comment type="subunit">
    <text evidence="17">Component of the TFIID basal transcription factor complex, composed of TATA-box-binding protein TBP, and a number of TBP-associated factors (TAFs), including TAF1, TAF2, TAF3, TAF4, TAF5, TAF6, TAF7, TAF8, TAF9, TAF10, TAF11, TAF12 and TAF13. Interacts with TBP, and more strongly with TAF10 and TAF11.</text>
</comment>
<evidence type="ECO:0000259" key="19">
    <source>
        <dbReference type="PROSITE" id="PS51296"/>
    </source>
</evidence>
<sequence length="613" mass="67775">MGTMKEFDWEGERVLVVQQNGVFYAIGGKCTHYGGPLGKGVYSNGKIRCPWHGACFNVTTGDIEDFPGLDHLPCLKAHVQHGKVIIEGQPEQLSVGKRTFPPGPGVYVEGEHQTFIIIGAGAAGLTCAQTLRNQLGFTGRLILLSKEHHLPYDRPKISKSLGIEEAQAILRDRKFFKDCGIEWLPEKEVKSINTTSRTIIFQSGSPLPFTKCLIASGARARKMDGTPGFDLPGIFSLRSLDDGKEVSQQVLDKKVVVVGASFIGMEVAAAITGKAAKVTVVVSGKVPFERILGQQIGARIMRIFEAKGVEFVLGVDVKEFQSFEDTGSLGSVVLNNGHALEAQVAILGVGVEPETGFLSQPGLNLNERGYLIVNKWMETNVDGIFGAGDVVSFPLWLHHKGNVSIGHWQLAQAMGRCAAFNMMGSRQELRTVPFFWSVLFDEKLRYAGYAGDFDDIVIKGNLEDLKFRAYYAQGERILAIATMNSDPLAAKFAAALEEGPEEEQEGESQPIQADKRKRLFSKELRCMLYGFGDDQNPYTETVDFLEDLVIQYITEMTHKAMEVGKSGRVQVEDIIYMVRKDARKYARVRDLLNMNEELKKARKAFDEVKYASV</sequence>
<keyword evidence="11" id="KW-0805">Transcription regulation</keyword>
<evidence type="ECO:0000256" key="13">
    <source>
        <dbReference type="ARBA" id="ARBA00023242"/>
    </source>
</evidence>
<keyword evidence="4" id="KW-0285">Flavoprotein</keyword>
<dbReference type="EMBL" id="CAJPEV010000492">
    <property type="protein sequence ID" value="CAG0885834.1"/>
    <property type="molecule type" value="Genomic_DNA"/>
</dbReference>
<evidence type="ECO:0000256" key="3">
    <source>
        <dbReference type="ARBA" id="ARBA00006442"/>
    </source>
</evidence>
<dbReference type="Pfam" id="PF00355">
    <property type="entry name" value="Rieske"/>
    <property type="match status" value="1"/>
</dbReference>
<proteinExistence type="inferred from homology"/>
<dbReference type="OrthoDB" id="432169at2759"/>
<keyword evidence="12" id="KW-0804">Transcription</keyword>
<dbReference type="GO" id="GO:0005634">
    <property type="term" value="C:nucleus"/>
    <property type="evidence" value="ECO:0007669"/>
    <property type="project" value="UniProtKB-SubCell"/>
</dbReference>
<comment type="subcellular location">
    <subcellularLocation>
        <location evidence="2">Nucleus</location>
    </subcellularLocation>
</comment>
<dbReference type="SUPFAM" id="SSF55424">
    <property type="entry name" value="FAD/NAD-linked reductases, dimerisation (C-terminal) domain"/>
    <property type="match status" value="1"/>
</dbReference>
<keyword evidence="10" id="KW-0411">Iron-sulfur</keyword>
<dbReference type="PRINTS" id="PR00411">
    <property type="entry name" value="PNDRDTASEI"/>
</dbReference>
<evidence type="ECO:0000256" key="9">
    <source>
        <dbReference type="ARBA" id="ARBA00023004"/>
    </source>
</evidence>
<feature type="domain" description="Rieske" evidence="19">
    <location>
        <begin position="1"/>
        <end position="86"/>
    </location>
</feature>
<dbReference type="Gene3D" id="3.50.50.60">
    <property type="entry name" value="FAD/NAD(P)-binding domain"/>
    <property type="match status" value="2"/>
</dbReference>
<evidence type="ECO:0000256" key="15">
    <source>
        <dbReference type="ARBA" id="ARBA00040136"/>
    </source>
</evidence>
<keyword evidence="8" id="KW-0560">Oxidoreductase</keyword>
<comment type="similarity">
    <text evidence="14">Belongs to the TAF13 family.</text>
</comment>
<gene>
    <name evidence="20" type="ORF">DSTB1V02_LOCUS3679</name>
</gene>
<dbReference type="Gene3D" id="1.10.20.10">
    <property type="entry name" value="Histone, subunit A"/>
    <property type="match status" value="1"/>
</dbReference>
<dbReference type="EMBL" id="LR900009">
    <property type="protein sequence ID" value="CAD7243766.1"/>
    <property type="molecule type" value="Genomic_DNA"/>
</dbReference>
<dbReference type="InterPro" id="IPR050446">
    <property type="entry name" value="FAD-oxidoreductase/Apoptosis"/>
</dbReference>
<dbReference type="PANTHER" id="PTHR43557">
    <property type="entry name" value="APOPTOSIS-INDUCING FACTOR 1"/>
    <property type="match status" value="1"/>
</dbReference>
<dbReference type="CDD" id="cd03478">
    <property type="entry name" value="Rieske_AIFL_N"/>
    <property type="match status" value="1"/>
</dbReference>
<evidence type="ECO:0000256" key="7">
    <source>
        <dbReference type="ARBA" id="ARBA00022827"/>
    </source>
</evidence>